<accession>A0A4R0XCJ5</accession>
<sequence>MAWDVMDYARVDRSERRKSAYFWLLPDDYPVTRCDQALQYIDDALGEQDHAIGYRSNVRKPPMVFSARRLARRDCDGLNWTCVLLLKT</sequence>
<organism evidence="1 2">
    <name type="scientific">Paraburkholderia steynii</name>
    <dbReference type="NCBI Taxonomy" id="1245441"/>
    <lineage>
        <taxon>Bacteria</taxon>
        <taxon>Pseudomonadati</taxon>
        <taxon>Pseudomonadota</taxon>
        <taxon>Betaproteobacteria</taxon>
        <taxon>Burkholderiales</taxon>
        <taxon>Burkholderiaceae</taxon>
        <taxon>Paraburkholderia</taxon>
    </lineage>
</organism>
<dbReference type="EMBL" id="MWML01000044">
    <property type="protein sequence ID" value="TCG08113.1"/>
    <property type="molecule type" value="Genomic_DNA"/>
</dbReference>
<proteinExistence type="predicted"/>
<keyword evidence="2" id="KW-1185">Reference proteome</keyword>
<gene>
    <name evidence="1" type="ORF">BZM27_14505</name>
</gene>
<name>A0A4R0XCJ5_9BURK</name>
<evidence type="ECO:0000313" key="1">
    <source>
        <dbReference type="EMBL" id="TCG08113.1"/>
    </source>
</evidence>
<dbReference type="AlphaFoldDB" id="A0A4R0XCJ5"/>
<protein>
    <submittedName>
        <fullName evidence="1">Uncharacterized protein</fullName>
    </submittedName>
</protein>
<dbReference type="Proteomes" id="UP000294200">
    <property type="component" value="Unassembled WGS sequence"/>
</dbReference>
<evidence type="ECO:0000313" key="2">
    <source>
        <dbReference type="Proteomes" id="UP000294200"/>
    </source>
</evidence>
<reference evidence="1 2" key="1">
    <citation type="submission" date="2017-02" db="EMBL/GenBank/DDBJ databases">
        <title>Paraburkholderia sophoroidis sp. nov. and Paraburkholderia steynii sp. nov. rhizobial symbionts of the fynbos legume Hypocalyptus sophoroides.</title>
        <authorList>
            <person name="Steenkamp E.T."/>
            <person name="Beukes C.W."/>
            <person name="Van Zyl E."/>
            <person name="Avontuur J."/>
            <person name="Chan W.Y."/>
            <person name="Hassen A."/>
            <person name="Palmer M."/>
            <person name="Mthombeni L."/>
            <person name="Phalane F."/>
            <person name="Sereme K."/>
            <person name="Venter S.N."/>
        </authorList>
    </citation>
    <scope>NUCLEOTIDE SEQUENCE [LARGE SCALE GENOMIC DNA]</scope>
    <source>
        <strain evidence="1 2">HC1.1ba</strain>
    </source>
</reference>
<comment type="caution">
    <text evidence="1">The sequence shown here is derived from an EMBL/GenBank/DDBJ whole genome shotgun (WGS) entry which is preliminary data.</text>
</comment>